<dbReference type="RefSeq" id="WP_261405327.1">
    <property type="nucleotide sequence ID" value="NZ_CP081869.1"/>
</dbReference>
<dbReference type="InterPro" id="IPR030963">
    <property type="entry name" value="DHQ_synth_fam"/>
</dbReference>
<evidence type="ECO:0000256" key="2">
    <source>
        <dbReference type="ARBA" id="ARBA00001911"/>
    </source>
</evidence>
<keyword evidence="17 19" id="KW-0456">Lyase</keyword>
<evidence type="ECO:0000256" key="6">
    <source>
        <dbReference type="ARBA" id="ARBA00004661"/>
    </source>
</evidence>
<proteinExistence type="inferred from homology"/>
<feature type="binding site" evidence="19">
    <location>
        <position position="148"/>
    </location>
    <ligand>
        <name>NAD(+)</name>
        <dbReference type="ChEBI" id="CHEBI:57540"/>
    </ligand>
</feature>
<dbReference type="Proteomes" id="UP000825701">
    <property type="component" value="Chromosome"/>
</dbReference>
<evidence type="ECO:0000256" key="7">
    <source>
        <dbReference type="ARBA" id="ARBA00005412"/>
    </source>
</evidence>
<dbReference type="InterPro" id="IPR030960">
    <property type="entry name" value="DHQS/DOIS_N"/>
</dbReference>
<dbReference type="EC" id="4.2.3.4" evidence="8 19"/>
<evidence type="ECO:0000256" key="3">
    <source>
        <dbReference type="ARBA" id="ARBA00001947"/>
    </source>
</evidence>
<comment type="cofactor">
    <cofactor evidence="19">
        <name>Co(2+)</name>
        <dbReference type="ChEBI" id="CHEBI:48828"/>
    </cofactor>
    <cofactor evidence="19">
        <name>Zn(2+)</name>
        <dbReference type="ChEBI" id="CHEBI:29105"/>
    </cofactor>
    <text evidence="19">Binds 1 divalent metal cation per subunit. Can use either Co(2+) or Zn(2+).</text>
</comment>
<evidence type="ECO:0000259" key="20">
    <source>
        <dbReference type="Pfam" id="PF01761"/>
    </source>
</evidence>
<feature type="binding site" evidence="19">
    <location>
        <begin position="135"/>
        <end position="136"/>
    </location>
    <ligand>
        <name>NAD(+)</name>
        <dbReference type="ChEBI" id="CHEBI:57540"/>
    </ligand>
</feature>
<keyword evidence="15 19" id="KW-0520">NAD</keyword>
<dbReference type="Gene3D" id="3.40.50.1970">
    <property type="match status" value="1"/>
</dbReference>
<dbReference type="HAMAP" id="MF_00110">
    <property type="entry name" value="DHQ_synthase"/>
    <property type="match status" value="1"/>
</dbReference>
<keyword evidence="14 19" id="KW-0862">Zinc</keyword>
<reference evidence="22" key="1">
    <citation type="submission" date="2021-08" db="EMBL/GenBank/DDBJ databases">
        <authorList>
            <person name="Zhang H."/>
            <person name="Xu M."/>
            <person name="Yu Z."/>
            <person name="Yang L."/>
            <person name="Cai Y."/>
        </authorList>
    </citation>
    <scope>NUCLEOTIDE SEQUENCE</scope>
    <source>
        <strain evidence="22">CHL1</strain>
    </source>
</reference>
<evidence type="ECO:0000256" key="14">
    <source>
        <dbReference type="ARBA" id="ARBA00022833"/>
    </source>
</evidence>
<feature type="domain" description="3-dehydroquinate synthase N-terminal" evidence="20">
    <location>
        <begin position="73"/>
        <end position="185"/>
    </location>
</feature>
<keyword evidence="12 19" id="KW-0479">Metal-binding</keyword>
<evidence type="ECO:0000256" key="4">
    <source>
        <dbReference type="ARBA" id="ARBA00003485"/>
    </source>
</evidence>
<dbReference type="GO" id="GO:0009073">
    <property type="term" value="P:aromatic amino acid family biosynthetic process"/>
    <property type="evidence" value="ECO:0007669"/>
    <property type="project" value="UniProtKB-KW"/>
</dbReference>
<dbReference type="Pfam" id="PF01761">
    <property type="entry name" value="DHQ_synthase"/>
    <property type="match status" value="1"/>
</dbReference>
<keyword evidence="23" id="KW-1185">Reference proteome</keyword>
<dbReference type="KEGG" id="cmet:K6K41_11990"/>
<keyword evidence="13 19" id="KW-0547">Nucleotide-binding</keyword>
<evidence type="ECO:0000256" key="18">
    <source>
        <dbReference type="ARBA" id="ARBA00023285"/>
    </source>
</evidence>
<evidence type="ECO:0000256" key="13">
    <source>
        <dbReference type="ARBA" id="ARBA00022741"/>
    </source>
</evidence>
<dbReference type="CDD" id="cd08195">
    <property type="entry name" value="DHQS"/>
    <property type="match status" value="1"/>
</dbReference>
<name>A0A9E6RBX7_9HYPH</name>
<dbReference type="FunFam" id="3.40.50.1970:FF:000007">
    <property type="entry name" value="Pentafunctional AROM polypeptide"/>
    <property type="match status" value="1"/>
</dbReference>
<feature type="binding site" evidence="19">
    <location>
        <position position="252"/>
    </location>
    <ligand>
        <name>Zn(2+)</name>
        <dbReference type="ChEBI" id="CHEBI:29105"/>
    </ligand>
</feature>
<dbReference type="Pfam" id="PF24621">
    <property type="entry name" value="DHQS_C"/>
    <property type="match status" value="1"/>
</dbReference>
<evidence type="ECO:0000256" key="17">
    <source>
        <dbReference type="ARBA" id="ARBA00023239"/>
    </source>
</evidence>
<comment type="caution">
    <text evidence="19">Lacks conserved residue(s) required for the propagation of feature annotation.</text>
</comment>
<keyword evidence="16 19" id="KW-0057">Aromatic amino acid biosynthesis</keyword>
<comment type="subcellular location">
    <subcellularLocation>
        <location evidence="5 19">Cytoplasm</location>
    </subcellularLocation>
</comment>
<dbReference type="GO" id="GO:0000166">
    <property type="term" value="F:nucleotide binding"/>
    <property type="evidence" value="ECO:0007669"/>
    <property type="project" value="UniProtKB-KW"/>
</dbReference>
<dbReference type="InterPro" id="IPR050071">
    <property type="entry name" value="Dehydroquinate_synthase"/>
</dbReference>
<comment type="catalytic activity">
    <reaction evidence="1 19">
        <text>7-phospho-2-dehydro-3-deoxy-D-arabino-heptonate = 3-dehydroquinate + phosphate</text>
        <dbReference type="Rhea" id="RHEA:21968"/>
        <dbReference type="ChEBI" id="CHEBI:32364"/>
        <dbReference type="ChEBI" id="CHEBI:43474"/>
        <dbReference type="ChEBI" id="CHEBI:58394"/>
        <dbReference type="EC" id="4.2.3.4"/>
    </reaction>
</comment>
<evidence type="ECO:0000256" key="5">
    <source>
        <dbReference type="ARBA" id="ARBA00004496"/>
    </source>
</evidence>
<evidence type="ECO:0000256" key="8">
    <source>
        <dbReference type="ARBA" id="ARBA00013031"/>
    </source>
</evidence>
<dbReference type="PANTHER" id="PTHR43622:SF7">
    <property type="entry name" value="3-DEHYDROQUINATE SYNTHASE, CHLOROPLASTIC"/>
    <property type="match status" value="1"/>
</dbReference>
<feature type="binding site" evidence="19">
    <location>
        <position position="190"/>
    </location>
    <ligand>
        <name>Zn(2+)</name>
        <dbReference type="ChEBI" id="CHEBI:29105"/>
    </ligand>
</feature>
<evidence type="ECO:0000256" key="15">
    <source>
        <dbReference type="ARBA" id="ARBA00023027"/>
    </source>
</evidence>
<comment type="pathway">
    <text evidence="6 19">Metabolic intermediate biosynthesis; chorismate biosynthesis; chorismate from D-erythrose 4-phosphate and phosphoenolpyruvate: step 2/7.</text>
</comment>
<evidence type="ECO:0000256" key="12">
    <source>
        <dbReference type="ARBA" id="ARBA00022723"/>
    </source>
</evidence>
<dbReference type="PIRSF" id="PIRSF001455">
    <property type="entry name" value="DHQ_synth"/>
    <property type="match status" value="1"/>
</dbReference>
<sequence>MSAAALAERVEVALGERAYDILIGPGVLAETGERIAALGARTVGIVTDSNVAPLYLAGIERSLEAAGLAHASVLVPAGEASKRFSELERVVDALIAARVERGDVVLALGGGVVGDLAGFAGAVVRRGVRVVQAPTSLLAQVDSSVGGKTGINSPRGKNLIGAFHQPSLVLADTASLDTLPERELRAGYAEVAKYGLIDDEPFFAWLEANPRACFVEGPDRIRAIATSCRAKAAVVARDERETGDRALLNLGHTFGHALEADVAYDGARLIHGEGVAIGMAMAFRFSAALGLCAAAEAERVERHLKAVGLPTRAAEIPGGIGDAATLFGHMMQDKKVSRGKLTFILARGVGRSFVARDVMADDALGFLRGELGEAR</sequence>
<comment type="cofactor">
    <cofactor evidence="2 19">
        <name>NAD(+)</name>
        <dbReference type="ChEBI" id="CHEBI:57540"/>
    </cofactor>
</comment>
<comment type="cofactor">
    <cofactor evidence="3">
        <name>Zn(2+)</name>
        <dbReference type="ChEBI" id="CHEBI:29105"/>
    </cofactor>
</comment>
<evidence type="ECO:0000313" key="22">
    <source>
        <dbReference type="EMBL" id="QZO01961.1"/>
    </source>
</evidence>
<dbReference type="AlphaFoldDB" id="A0A9E6RBX7"/>
<dbReference type="GO" id="GO:0003856">
    <property type="term" value="F:3-dehydroquinate synthase activity"/>
    <property type="evidence" value="ECO:0007669"/>
    <property type="project" value="UniProtKB-UniRule"/>
</dbReference>
<feature type="domain" description="3-dehydroquinate synthase C-terminal" evidence="21">
    <location>
        <begin position="187"/>
        <end position="336"/>
    </location>
</feature>
<dbReference type="GO" id="GO:0005737">
    <property type="term" value="C:cytoplasm"/>
    <property type="evidence" value="ECO:0007669"/>
    <property type="project" value="UniProtKB-SubCell"/>
</dbReference>
<feature type="binding site" evidence="19">
    <location>
        <position position="157"/>
    </location>
    <ligand>
        <name>NAD(+)</name>
        <dbReference type="ChEBI" id="CHEBI:57540"/>
    </ligand>
</feature>
<keyword evidence="11 19" id="KW-0028">Amino-acid biosynthesis</keyword>
<dbReference type="NCBIfam" id="TIGR01357">
    <property type="entry name" value="aroB"/>
    <property type="match status" value="1"/>
</dbReference>
<evidence type="ECO:0000256" key="16">
    <source>
        <dbReference type="ARBA" id="ARBA00023141"/>
    </source>
</evidence>
<dbReference type="PANTHER" id="PTHR43622">
    <property type="entry name" value="3-DEHYDROQUINATE SYNTHASE"/>
    <property type="match status" value="1"/>
</dbReference>
<dbReference type="InterPro" id="IPR056179">
    <property type="entry name" value="DHQS_C"/>
</dbReference>
<accession>A0A9E6RBX7</accession>
<dbReference type="GO" id="GO:0008652">
    <property type="term" value="P:amino acid biosynthetic process"/>
    <property type="evidence" value="ECO:0007669"/>
    <property type="project" value="UniProtKB-KW"/>
</dbReference>
<comment type="function">
    <text evidence="4 19">Catalyzes the conversion of 3-deoxy-D-arabino-heptulosonate 7-phosphate (DAHP) to dehydroquinate (DHQ).</text>
</comment>
<feature type="binding site" evidence="19">
    <location>
        <position position="271"/>
    </location>
    <ligand>
        <name>Zn(2+)</name>
        <dbReference type="ChEBI" id="CHEBI:29105"/>
    </ligand>
</feature>
<keyword evidence="18 19" id="KW-0170">Cobalt</keyword>
<gene>
    <name evidence="19 22" type="primary">aroB</name>
    <name evidence="22" type="ORF">K6K41_11990</name>
</gene>
<dbReference type="GO" id="GO:0046872">
    <property type="term" value="F:metal ion binding"/>
    <property type="evidence" value="ECO:0007669"/>
    <property type="project" value="UniProtKB-KW"/>
</dbReference>
<evidence type="ECO:0000256" key="9">
    <source>
        <dbReference type="ARBA" id="ARBA00017684"/>
    </source>
</evidence>
<evidence type="ECO:0000313" key="23">
    <source>
        <dbReference type="Proteomes" id="UP000825701"/>
    </source>
</evidence>
<comment type="similarity">
    <text evidence="7 19">Belongs to the sugar phosphate cyclases superfamily. Dehydroquinate synthase family.</text>
</comment>
<feature type="binding site" evidence="19">
    <location>
        <begin position="111"/>
        <end position="115"/>
    </location>
    <ligand>
        <name>NAD(+)</name>
        <dbReference type="ChEBI" id="CHEBI:57540"/>
    </ligand>
</feature>
<evidence type="ECO:0000256" key="10">
    <source>
        <dbReference type="ARBA" id="ARBA00022490"/>
    </source>
</evidence>
<dbReference type="EMBL" id="CP081869">
    <property type="protein sequence ID" value="QZO01961.1"/>
    <property type="molecule type" value="Genomic_DNA"/>
</dbReference>
<dbReference type="SUPFAM" id="SSF56796">
    <property type="entry name" value="Dehydroquinate synthase-like"/>
    <property type="match status" value="1"/>
</dbReference>
<keyword evidence="10 19" id="KW-0963">Cytoplasm</keyword>
<evidence type="ECO:0000259" key="21">
    <source>
        <dbReference type="Pfam" id="PF24621"/>
    </source>
</evidence>
<organism evidence="22 23">
    <name type="scientific">Chenggangzhangella methanolivorans</name>
    <dbReference type="NCBI Taxonomy" id="1437009"/>
    <lineage>
        <taxon>Bacteria</taxon>
        <taxon>Pseudomonadati</taxon>
        <taxon>Pseudomonadota</taxon>
        <taxon>Alphaproteobacteria</taxon>
        <taxon>Hyphomicrobiales</taxon>
        <taxon>Methylopilaceae</taxon>
        <taxon>Chenggangzhangella</taxon>
    </lineage>
</organism>
<dbReference type="InterPro" id="IPR016037">
    <property type="entry name" value="DHQ_synth_AroB"/>
</dbReference>
<dbReference type="Gene3D" id="1.20.1090.10">
    <property type="entry name" value="Dehydroquinate synthase-like - alpha domain"/>
    <property type="match status" value="1"/>
</dbReference>
<evidence type="ECO:0000256" key="19">
    <source>
        <dbReference type="HAMAP-Rule" id="MF_00110"/>
    </source>
</evidence>
<evidence type="ECO:0000256" key="1">
    <source>
        <dbReference type="ARBA" id="ARBA00001393"/>
    </source>
</evidence>
<dbReference type="GO" id="GO:0009423">
    <property type="term" value="P:chorismate biosynthetic process"/>
    <property type="evidence" value="ECO:0007669"/>
    <property type="project" value="UniProtKB-UniRule"/>
</dbReference>
<protein>
    <recommendedName>
        <fullName evidence="9 19">3-dehydroquinate synthase</fullName>
        <shortName evidence="19">DHQS</shortName>
        <ecNumber evidence="8 19">4.2.3.4</ecNumber>
    </recommendedName>
</protein>
<evidence type="ECO:0000256" key="11">
    <source>
        <dbReference type="ARBA" id="ARBA00022605"/>
    </source>
</evidence>